<feature type="region of interest" description="Disordered" evidence="1">
    <location>
        <begin position="39"/>
        <end position="65"/>
    </location>
</feature>
<dbReference type="AlphaFoldDB" id="A0A454TID3"/>
<feature type="non-terminal residue" evidence="2">
    <location>
        <position position="1"/>
    </location>
</feature>
<reference evidence="2 3" key="1">
    <citation type="submission" date="2018-10" db="EMBL/GenBank/DDBJ databases">
        <title>Draft Genome Sequence of Ralstonia pseudosolanacearum (R. solanacearum phylotype I) Strain Tg03 Isolated from Luffa cylindrica in China.</title>
        <authorList>
            <person name="Yuan G.-Q."/>
            <person name="Li Q.-Q."/>
            <person name="Zhang Y.-W."/>
        </authorList>
    </citation>
    <scope>NUCLEOTIDE SEQUENCE [LARGE SCALE GENOMIC DNA]</scope>
    <source>
        <strain evidence="2 3">Tg03</strain>
    </source>
</reference>
<evidence type="ECO:0000313" key="2">
    <source>
        <dbReference type="EMBL" id="RNL99371.1"/>
    </source>
</evidence>
<organism evidence="2 3">
    <name type="scientific">Ralstonia pseudosolanacearum</name>
    <dbReference type="NCBI Taxonomy" id="1310165"/>
    <lineage>
        <taxon>Bacteria</taxon>
        <taxon>Pseudomonadati</taxon>
        <taxon>Pseudomonadota</taxon>
        <taxon>Betaproteobacteria</taxon>
        <taxon>Burkholderiales</taxon>
        <taxon>Burkholderiaceae</taxon>
        <taxon>Ralstonia</taxon>
        <taxon>Ralstonia solanacearum species complex</taxon>
    </lineage>
</organism>
<sequence length="65" mass="6734">GLMSRSEAISTFGYDAEDIDREIAADNARADELGLIFDSDPRHTAKDGAPAASRADANAGEPVAA</sequence>
<protein>
    <submittedName>
        <fullName evidence="2">Phage portal protein</fullName>
    </submittedName>
</protein>
<evidence type="ECO:0000313" key="3">
    <source>
        <dbReference type="Proteomes" id="UP000271222"/>
    </source>
</evidence>
<gene>
    <name evidence="2" type="ORF">EGA29_25980</name>
</gene>
<name>A0A454TID3_9RALS</name>
<dbReference type="EMBL" id="RJTL01000091">
    <property type="protein sequence ID" value="RNL99371.1"/>
    <property type="molecule type" value="Genomic_DNA"/>
</dbReference>
<proteinExistence type="predicted"/>
<accession>A0A454TID3</accession>
<comment type="caution">
    <text evidence="2">The sequence shown here is derived from an EMBL/GenBank/DDBJ whole genome shotgun (WGS) entry which is preliminary data.</text>
</comment>
<evidence type="ECO:0000256" key="1">
    <source>
        <dbReference type="SAM" id="MobiDB-lite"/>
    </source>
</evidence>
<dbReference type="Proteomes" id="UP000271222">
    <property type="component" value="Unassembled WGS sequence"/>
</dbReference>